<dbReference type="GO" id="GO:0003677">
    <property type="term" value="F:DNA binding"/>
    <property type="evidence" value="ECO:0007669"/>
    <property type="project" value="UniProtKB-UniRule"/>
</dbReference>
<comment type="similarity">
    <text evidence="1 11">Belongs to the RNA polymerase alpha chain family.</text>
</comment>
<accession>A0A955LKJ6</accession>
<evidence type="ECO:0000256" key="11">
    <source>
        <dbReference type="HAMAP-Rule" id="MF_00059"/>
    </source>
</evidence>
<dbReference type="InterPro" id="IPR011262">
    <property type="entry name" value="DNA-dir_RNA_pol_insert"/>
</dbReference>
<keyword evidence="6 11" id="KW-0548">Nucleotidyltransferase</keyword>
<comment type="function">
    <text evidence="11">DNA-dependent RNA polymerase catalyzes the transcription of DNA into RNA using the four ribonucleoside triphosphates as substrates.</text>
</comment>
<evidence type="ECO:0000259" key="12">
    <source>
        <dbReference type="SMART" id="SM00662"/>
    </source>
</evidence>
<evidence type="ECO:0000313" key="14">
    <source>
        <dbReference type="Proteomes" id="UP000751518"/>
    </source>
</evidence>
<dbReference type="HAMAP" id="MF_00059">
    <property type="entry name" value="RNApol_bact_RpoA"/>
    <property type="match status" value="1"/>
</dbReference>
<dbReference type="FunFam" id="2.170.120.12:FF:000001">
    <property type="entry name" value="DNA-directed RNA polymerase subunit alpha"/>
    <property type="match status" value="1"/>
</dbReference>
<feature type="domain" description="DNA-directed RNA polymerase RpoA/D/Rpb3-type" evidence="12">
    <location>
        <begin position="17"/>
        <end position="223"/>
    </location>
</feature>
<dbReference type="GO" id="GO:0003899">
    <property type="term" value="F:DNA-directed RNA polymerase activity"/>
    <property type="evidence" value="ECO:0007669"/>
    <property type="project" value="UniProtKB-UniRule"/>
</dbReference>
<dbReference type="Gene3D" id="3.30.1360.10">
    <property type="entry name" value="RNA polymerase, RBP11-like subunit"/>
    <property type="match status" value="1"/>
</dbReference>
<evidence type="ECO:0000313" key="13">
    <source>
        <dbReference type="EMBL" id="MCA9392447.1"/>
    </source>
</evidence>
<dbReference type="NCBIfam" id="NF003519">
    <property type="entry name" value="PRK05182.2-5"/>
    <property type="match status" value="1"/>
</dbReference>
<comment type="domain">
    <text evidence="11">The N-terminal domain is essential for RNAP assembly and basal transcription, whereas the C-terminal domain is involved in interaction with transcriptional regulators and with upstream promoter elements.</text>
</comment>
<dbReference type="Gene3D" id="2.170.120.12">
    <property type="entry name" value="DNA-directed RNA polymerase, insert domain"/>
    <property type="match status" value="1"/>
</dbReference>
<evidence type="ECO:0000256" key="6">
    <source>
        <dbReference type="ARBA" id="ARBA00022695"/>
    </source>
</evidence>
<evidence type="ECO:0000256" key="10">
    <source>
        <dbReference type="ARBA" id="ARBA00048552"/>
    </source>
</evidence>
<dbReference type="GO" id="GO:0005737">
    <property type="term" value="C:cytoplasm"/>
    <property type="evidence" value="ECO:0007669"/>
    <property type="project" value="UniProtKB-ARBA"/>
</dbReference>
<evidence type="ECO:0000256" key="1">
    <source>
        <dbReference type="ARBA" id="ARBA00007123"/>
    </source>
</evidence>
<dbReference type="GO" id="GO:0046983">
    <property type="term" value="F:protein dimerization activity"/>
    <property type="evidence" value="ECO:0007669"/>
    <property type="project" value="InterPro"/>
</dbReference>
<dbReference type="EMBL" id="JAGQKZ010000055">
    <property type="protein sequence ID" value="MCA9392447.1"/>
    <property type="molecule type" value="Genomic_DNA"/>
</dbReference>
<gene>
    <name evidence="11" type="primary">rpoA</name>
    <name evidence="13" type="ORF">KC614_04615</name>
</gene>
<evidence type="ECO:0000256" key="7">
    <source>
        <dbReference type="ARBA" id="ARBA00023163"/>
    </source>
</evidence>
<evidence type="ECO:0000256" key="5">
    <source>
        <dbReference type="ARBA" id="ARBA00022679"/>
    </source>
</evidence>
<dbReference type="EC" id="2.7.7.6" evidence="2 11"/>
<dbReference type="Proteomes" id="UP000751518">
    <property type="component" value="Unassembled WGS sequence"/>
</dbReference>
<evidence type="ECO:0000256" key="4">
    <source>
        <dbReference type="ARBA" id="ARBA00022478"/>
    </source>
</evidence>
<feature type="region of interest" description="Alpha N-terminal domain (alpha-NTD)" evidence="11">
    <location>
        <begin position="1"/>
        <end position="234"/>
    </location>
</feature>
<dbReference type="SMART" id="SM00662">
    <property type="entry name" value="RPOLD"/>
    <property type="match status" value="1"/>
</dbReference>
<dbReference type="CDD" id="cd06928">
    <property type="entry name" value="RNAP_alpha_NTD"/>
    <property type="match status" value="1"/>
</dbReference>
<dbReference type="InterPro" id="IPR036603">
    <property type="entry name" value="RBP11-like"/>
</dbReference>
<dbReference type="SUPFAM" id="SSF55257">
    <property type="entry name" value="RBP11-like subunits of RNA polymerase"/>
    <property type="match status" value="1"/>
</dbReference>
<evidence type="ECO:0000256" key="2">
    <source>
        <dbReference type="ARBA" id="ARBA00012418"/>
    </source>
</evidence>
<sequence length="303" mass="33268">MDYEIKYNIVEELGDNHQIISIEPLERGFGHTLGNALRRVMLGHLSGAAIVRVKIDGVQHEFSSLPGVMEDAVQLVQNLKQVQFHMSSIKTTIVTLDASGEGEVKAGDLKCPTGLEVVNKDLHIATLSEKKSKLKLELTVEYGRGYELPDETEKKPVGTILVDANYSPIRLVSYTVETTRVGRVTDLDRLVMDITTDGSVSPKDAIQRASAILAKHLNLLAGDTEVFQTTTGDDEDEKSVRPEKKVYLEELGLPTRVLNTLKKSGYETAGDIMEVGEEGLNGVKNIGPKTVKMLLKKVEDAVE</sequence>
<organism evidence="13 14">
    <name type="scientific">candidate division WWE3 bacterium</name>
    <dbReference type="NCBI Taxonomy" id="2053526"/>
    <lineage>
        <taxon>Bacteria</taxon>
        <taxon>Katanobacteria</taxon>
    </lineage>
</organism>
<dbReference type="GO" id="GO:0000428">
    <property type="term" value="C:DNA-directed RNA polymerase complex"/>
    <property type="evidence" value="ECO:0007669"/>
    <property type="project" value="UniProtKB-KW"/>
</dbReference>
<reference evidence="13" key="1">
    <citation type="submission" date="2020-04" db="EMBL/GenBank/DDBJ databases">
        <authorList>
            <person name="Zhang T."/>
        </authorList>
    </citation>
    <scope>NUCLEOTIDE SEQUENCE</scope>
    <source>
        <strain evidence="13">HKST-UBA03</strain>
    </source>
</reference>
<evidence type="ECO:0000256" key="9">
    <source>
        <dbReference type="ARBA" id="ARBA00033070"/>
    </source>
</evidence>
<dbReference type="SUPFAM" id="SSF56553">
    <property type="entry name" value="Insert subdomain of RNA polymerase alpha subunit"/>
    <property type="match status" value="1"/>
</dbReference>
<evidence type="ECO:0000256" key="8">
    <source>
        <dbReference type="ARBA" id="ARBA00032524"/>
    </source>
</evidence>
<reference evidence="13" key="2">
    <citation type="journal article" date="2021" name="Microbiome">
        <title>Successional dynamics and alternative stable states in a saline activated sludge microbial community over 9 years.</title>
        <authorList>
            <person name="Wang Y."/>
            <person name="Ye J."/>
            <person name="Ju F."/>
            <person name="Liu L."/>
            <person name="Boyd J.A."/>
            <person name="Deng Y."/>
            <person name="Parks D.H."/>
            <person name="Jiang X."/>
            <person name="Yin X."/>
            <person name="Woodcroft B.J."/>
            <person name="Tyson G.W."/>
            <person name="Hugenholtz P."/>
            <person name="Polz M.F."/>
            <person name="Zhang T."/>
        </authorList>
    </citation>
    <scope>NUCLEOTIDE SEQUENCE</scope>
    <source>
        <strain evidence="13">HKST-UBA03</strain>
    </source>
</reference>
<dbReference type="GO" id="GO:0006351">
    <property type="term" value="P:DNA-templated transcription"/>
    <property type="evidence" value="ECO:0007669"/>
    <property type="project" value="UniProtKB-UniRule"/>
</dbReference>
<dbReference type="AlphaFoldDB" id="A0A955LKJ6"/>
<comment type="subunit">
    <text evidence="11">Homodimer. The RNAP catalytic core consists of 2 alpha, 1 beta, 1 beta' and 1 omega subunit. When a sigma factor is associated with the core the holoenzyme is formed, which can initiate transcription.</text>
</comment>
<dbReference type="InterPro" id="IPR036643">
    <property type="entry name" value="RNApol_insert_sf"/>
</dbReference>
<keyword evidence="4 11" id="KW-0240">DNA-directed RNA polymerase</keyword>
<dbReference type="InterPro" id="IPR011263">
    <property type="entry name" value="DNA-dir_RNA_pol_RpoA/D/Rpb3"/>
</dbReference>
<dbReference type="Gene3D" id="1.10.150.20">
    <property type="entry name" value="5' to 3' exonuclease, C-terminal subdomain"/>
    <property type="match status" value="1"/>
</dbReference>
<feature type="region of interest" description="Alpha C-terminal domain (alpha-CTD)" evidence="11">
    <location>
        <begin position="240"/>
        <end position="303"/>
    </location>
</feature>
<dbReference type="Pfam" id="PF01000">
    <property type="entry name" value="RNA_pol_A_bac"/>
    <property type="match status" value="1"/>
</dbReference>
<dbReference type="InterPro" id="IPR011773">
    <property type="entry name" value="DNA-dir_RpoA"/>
</dbReference>
<dbReference type="NCBIfam" id="TIGR02027">
    <property type="entry name" value="rpoA"/>
    <property type="match status" value="1"/>
</dbReference>
<comment type="caution">
    <text evidence="13">The sequence shown here is derived from an EMBL/GenBank/DDBJ whole genome shotgun (WGS) entry which is preliminary data.</text>
</comment>
<dbReference type="SUPFAM" id="SSF47789">
    <property type="entry name" value="C-terminal domain of RNA polymerase alpha subunit"/>
    <property type="match status" value="1"/>
</dbReference>
<evidence type="ECO:0000256" key="3">
    <source>
        <dbReference type="ARBA" id="ARBA00015972"/>
    </source>
</evidence>
<comment type="catalytic activity">
    <reaction evidence="10 11">
        <text>RNA(n) + a ribonucleoside 5'-triphosphate = RNA(n+1) + diphosphate</text>
        <dbReference type="Rhea" id="RHEA:21248"/>
        <dbReference type="Rhea" id="RHEA-COMP:14527"/>
        <dbReference type="Rhea" id="RHEA-COMP:17342"/>
        <dbReference type="ChEBI" id="CHEBI:33019"/>
        <dbReference type="ChEBI" id="CHEBI:61557"/>
        <dbReference type="ChEBI" id="CHEBI:140395"/>
        <dbReference type="EC" id="2.7.7.6"/>
    </reaction>
</comment>
<dbReference type="Pfam" id="PF01193">
    <property type="entry name" value="RNA_pol_L"/>
    <property type="match status" value="1"/>
</dbReference>
<name>A0A955LKJ6_UNCKA</name>
<keyword evidence="5 11" id="KW-0808">Transferase</keyword>
<proteinExistence type="inferred from homology"/>
<dbReference type="InterPro" id="IPR011260">
    <property type="entry name" value="RNAP_asu_C"/>
</dbReference>
<dbReference type="Pfam" id="PF03118">
    <property type="entry name" value="RNA_pol_A_CTD"/>
    <property type="match status" value="1"/>
</dbReference>
<protein>
    <recommendedName>
        <fullName evidence="3 11">DNA-directed RNA polymerase subunit alpha</fullName>
        <shortName evidence="11">RNAP subunit alpha</shortName>
        <ecNumber evidence="2 11">2.7.7.6</ecNumber>
    </recommendedName>
    <alternativeName>
        <fullName evidence="9 11">RNA polymerase subunit alpha</fullName>
    </alternativeName>
    <alternativeName>
        <fullName evidence="8 11">Transcriptase subunit alpha</fullName>
    </alternativeName>
</protein>
<keyword evidence="7 11" id="KW-0804">Transcription</keyword>